<dbReference type="EC" id="2.6.1.85" evidence="3"/>
<dbReference type="PANTHER" id="PTHR43418:SF4">
    <property type="entry name" value="MULTIFUNCTIONAL TRYPTOPHAN BIOSYNTHESIS PROTEIN"/>
    <property type="match status" value="1"/>
</dbReference>
<dbReference type="SUPFAM" id="SSF52317">
    <property type="entry name" value="Class I glutamine amidotransferase-like"/>
    <property type="match status" value="1"/>
</dbReference>
<dbReference type="NCBIfam" id="TIGR00566">
    <property type="entry name" value="trpG_papA"/>
    <property type="match status" value="1"/>
</dbReference>
<dbReference type="EMBL" id="UFTJ01000005">
    <property type="protein sequence ID" value="SUV53295.1"/>
    <property type="molecule type" value="Genomic_DNA"/>
</dbReference>
<dbReference type="CDD" id="cd01743">
    <property type="entry name" value="GATase1_Anthranilate_Synthase"/>
    <property type="match status" value="1"/>
</dbReference>
<dbReference type="FunFam" id="3.40.50.880:FF:000003">
    <property type="entry name" value="Anthranilate synthase component II"/>
    <property type="match status" value="1"/>
</dbReference>
<reference evidence="3 4" key="1">
    <citation type="submission" date="2018-06" db="EMBL/GenBank/DDBJ databases">
        <authorList>
            <consortium name="Pathogen Informatics"/>
            <person name="Doyle S."/>
        </authorList>
    </citation>
    <scope>NUCLEOTIDE SEQUENCE [LARGE SCALE GENOMIC DNA]</scope>
    <source>
        <strain evidence="3 4">NCTC11661</strain>
    </source>
</reference>
<keyword evidence="3" id="KW-0808">Transferase</keyword>
<dbReference type="RefSeq" id="WP_002665137.1">
    <property type="nucleotide sequence ID" value="NZ_UFTJ01000005.1"/>
</dbReference>
<dbReference type="PRINTS" id="PR00097">
    <property type="entry name" value="ANTSNTHASEII"/>
</dbReference>
<proteinExistence type="predicted"/>
<dbReference type="Pfam" id="PF00117">
    <property type="entry name" value="GATase"/>
    <property type="match status" value="1"/>
</dbReference>
<feature type="domain" description="Glutamine amidotransferase" evidence="2">
    <location>
        <begin position="4"/>
        <end position="187"/>
    </location>
</feature>
<dbReference type="GO" id="GO:0046820">
    <property type="term" value="F:4-amino-4-deoxychorismate synthase activity"/>
    <property type="evidence" value="ECO:0007669"/>
    <property type="project" value="UniProtKB-EC"/>
</dbReference>
<dbReference type="Gene3D" id="3.40.50.880">
    <property type="match status" value="1"/>
</dbReference>
<keyword evidence="3" id="KW-0032">Aminotransferase</keyword>
<dbReference type="PANTHER" id="PTHR43418">
    <property type="entry name" value="MULTIFUNCTIONAL TRYPTOPHAN BIOSYNTHESIS PROTEIN-RELATED"/>
    <property type="match status" value="1"/>
</dbReference>
<accession>A0A380ZWA5</accession>
<protein>
    <submittedName>
        <fullName evidence="3">Para-aminobenzoate synthase glutamine amidotransferase component II</fullName>
        <ecNumber evidence="3">2.6.1.85</ecNumber>
    </submittedName>
</protein>
<dbReference type="AlphaFoldDB" id="A0A380ZWA5"/>
<organism evidence="3 4">
    <name type="scientific">Bergeyella zoohelcum</name>
    <dbReference type="NCBI Taxonomy" id="1015"/>
    <lineage>
        <taxon>Bacteria</taxon>
        <taxon>Pseudomonadati</taxon>
        <taxon>Bacteroidota</taxon>
        <taxon>Flavobacteriia</taxon>
        <taxon>Flavobacteriales</taxon>
        <taxon>Weeksellaceae</taxon>
        <taxon>Bergeyella</taxon>
    </lineage>
</organism>
<evidence type="ECO:0000313" key="3">
    <source>
        <dbReference type="EMBL" id="SUV53295.1"/>
    </source>
</evidence>
<dbReference type="GO" id="GO:0000162">
    <property type="term" value="P:L-tryptophan biosynthetic process"/>
    <property type="evidence" value="ECO:0007669"/>
    <property type="project" value="TreeGrafter"/>
</dbReference>
<keyword evidence="1 3" id="KW-0315">Glutamine amidotransferase</keyword>
<dbReference type="GO" id="GO:0005829">
    <property type="term" value="C:cytosol"/>
    <property type="evidence" value="ECO:0007669"/>
    <property type="project" value="TreeGrafter"/>
</dbReference>
<evidence type="ECO:0000259" key="2">
    <source>
        <dbReference type="Pfam" id="PF00117"/>
    </source>
</evidence>
<gene>
    <name evidence="3" type="primary">pabA</name>
    <name evidence="3" type="ORF">NCTC11661_02444</name>
</gene>
<dbReference type="PRINTS" id="PR00099">
    <property type="entry name" value="CPSGATASE"/>
</dbReference>
<dbReference type="PRINTS" id="PR00096">
    <property type="entry name" value="GATASE"/>
</dbReference>
<name>A0A380ZWA5_9FLAO</name>
<evidence type="ECO:0000313" key="4">
    <source>
        <dbReference type="Proteomes" id="UP000255515"/>
    </source>
</evidence>
<dbReference type="InterPro" id="IPR017926">
    <property type="entry name" value="GATASE"/>
</dbReference>
<dbReference type="InterPro" id="IPR050472">
    <property type="entry name" value="Anth_synth/Amidotransfase"/>
</dbReference>
<dbReference type="InterPro" id="IPR029062">
    <property type="entry name" value="Class_I_gatase-like"/>
</dbReference>
<dbReference type="Proteomes" id="UP000255515">
    <property type="component" value="Unassembled WGS sequence"/>
</dbReference>
<evidence type="ECO:0000256" key="1">
    <source>
        <dbReference type="ARBA" id="ARBA00022962"/>
    </source>
</evidence>
<dbReference type="PROSITE" id="PS51273">
    <property type="entry name" value="GATASE_TYPE_1"/>
    <property type="match status" value="1"/>
</dbReference>
<dbReference type="GO" id="GO:0004049">
    <property type="term" value="F:anthranilate synthase activity"/>
    <property type="evidence" value="ECO:0007669"/>
    <property type="project" value="TreeGrafter"/>
</dbReference>
<dbReference type="InterPro" id="IPR006221">
    <property type="entry name" value="TrpG/PapA_dom"/>
</dbReference>
<sequence>MKLLLLDNYDSFTYNLAQIIEENWDGQLDIVKNDQIEIHEVESYDAIILSPGPGLPQEAGMMPTIIKKYHALKPILGVCLGHQALAEFFGARLKNLDAVYHGVHSETKVIDNGNIIFQGVSNPFKAGRYHSWAVEKVAFPSSLIISAQSTDGEIMALRHQSLPLYGVQFHPESYLTKEGEKMVKNFLEMINTIGHRNH</sequence>